<dbReference type="Proteomes" id="UP000054107">
    <property type="component" value="Unassembled WGS sequence"/>
</dbReference>
<feature type="region of interest" description="Disordered" evidence="2">
    <location>
        <begin position="190"/>
        <end position="286"/>
    </location>
</feature>
<feature type="compositionally biased region" description="Polar residues" evidence="2">
    <location>
        <begin position="111"/>
        <end position="132"/>
    </location>
</feature>
<dbReference type="OrthoDB" id="5340910at2759"/>
<protein>
    <recommendedName>
        <fullName evidence="3">SH3 domain-containing protein</fullName>
    </recommendedName>
</protein>
<proteinExistence type="predicted"/>
<feature type="domain" description="SH3" evidence="3">
    <location>
        <begin position="161"/>
        <end position="188"/>
    </location>
</feature>
<keyword evidence="5" id="KW-1185">Reference proteome</keyword>
<reference evidence="4 5" key="1">
    <citation type="submission" date="2014-09" db="EMBL/GenBank/DDBJ databases">
        <authorList>
            <person name="Ellenberger Sabrina"/>
        </authorList>
    </citation>
    <scope>NUCLEOTIDE SEQUENCE [LARGE SCALE GENOMIC DNA]</scope>
    <source>
        <strain evidence="4 5">CBS 412.66</strain>
    </source>
</reference>
<feature type="compositionally biased region" description="Polar residues" evidence="2">
    <location>
        <begin position="268"/>
        <end position="286"/>
    </location>
</feature>
<organism evidence="4 5">
    <name type="scientific">Parasitella parasitica</name>
    <dbReference type="NCBI Taxonomy" id="35722"/>
    <lineage>
        <taxon>Eukaryota</taxon>
        <taxon>Fungi</taxon>
        <taxon>Fungi incertae sedis</taxon>
        <taxon>Mucoromycota</taxon>
        <taxon>Mucoromycotina</taxon>
        <taxon>Mucoromycetes</taxon>
        <taxon>Mucorales</taxon>
        <taxon>Mucorineae</taxon>
        <taxon>Mucoraceae</taxon>
        <taxon>Parasitella</taxon>
    </lineage>
</organism>
<feature type="region of interest" description="Disordered" evidence="2">
    <location>
        <begin position="109"/>
        <end position="159"/>
    </location>
</feature>
<feature type="region of interest" description="Disordered" evidence="2">
    <location>
        <begin position="60"/>
        <end position="88"/>
    </location>
</feature>
<dbReference type="SUPFAM" id="SSF50044">
    <property type="entry name" value="SH3-domain"/>
    <property type="match status" value="1"/>
</dbReference>
<feature type="compositionally biased region" description="Polar residues" evidence="2">
    <location>
        <begin position="76"/>
        <end position="88"/>
    </location>
</feature>
<keyword evidence="1" id="KW-0728">SH3 domain</keyword>
<dbReference type="InterPro" id="IPR001452">
    <property type="entry name" value="SH3_domain"/>
</dbReference>
<dbReference type="Gene3D" id="2.30.30.40">
    <property type="entry name" value="SH3 Domains"/>
    <property type="match status" value="1"/>
</dbReference>
<dbReference type="Pfam" id="PF00018">
    <property type="entry name" value="SH3_1"/>
    <property type="match status" value="1"/>
</dbReference>
<evidence type="ECO:0000259" key="3">
    <source>
        <dbReference type="Pfam" id="PF00018"/>
    </source>
</evidence>
<dbReference type="EMBL" id="LN730907">
    <property type="protein sequence ID" value="CEP14081.1"/>
    <property type="molecule type" value="Genomic_DNA"/>
</dbReference>
<evidence type="ECO:0000256" key="2">
    <source>
        <dbReference type="SAM" id="MobiDB-lite"/>
    </source>
</evidence>
<gene>
    <name evidence="4" type="primary">PARPA_08237.1 scaffold 32264</name>
</gene>
<accession>A0A0B7NGN4</accession>
<dbReference type="STRING" id="35722.A0A0B7NGN4"/>
<sequence>MCVILKKTRPQQLLRPLVTLLHGELWCWLLNIIRVYLDTIGLFLTPAQVFHYNVCNGGTAGNTARQPPRHTPTGLFRTSSNNSTGDENIIQSSVNSNVVAASTLAPRRLSISRNPSTNTSARRIPSHKNSAFSDCHDLPIPSSHATPPPAPPVLPSRQCDNADELSFRTGDLIQVIEEVDEGWCLGDVSSVSSADPPMPVRPALSQSSSTQQQYNNYIPEHPVEEEEDNASPFRDNNRSSNSTSPPAAANNSTRSFPYMRPNKVARTASASTAGNAMNSLGGSLVP</sequence>
<dbReference type="AlphaFoldDB" id="A0A0B7NGN4"/>
<feature type="compositionally biased region" description="Low complexity" evidence="2">
    <location>
        <begin position="238"/>
        <end position="253"/>
    </location>
</feature>
<name>A0A0B7NGN4_9FUNG</name>
<dbReference type="InterPro" id="IPR036028">
    <property type="entry name" value="SH3-like_dom_sf"/>
</dbReference>
<evidence type="ECO:0000313" key="5">
    <source>
        <dbReference type="Proteomes" id="UP000054107"/>
    </source>
</evidence>
<evidence type="ECO:0000256" key="1">
    <source>
        <dbReference type="ARBA" id="ARBA00022443"/>
    </source>
</evidence>
<dbReference type="CDD" id="cd00174">
    <property type="entry name" value="SH3"/>
    <property type="match status" value="1"/>
</dbReference>
<evidence type="ECO:0000313" key="4">
    <source>
        <dbReference type="EMBL" id="CEP14081.1"/>
    </source>
</evidence>